<evidence type="ECO:0000256" key="2">
    <source>
        <dbReference type="ARBA" id="ARBA00006411"/>
    </source>
</evidence>
<gene>
    <name evidence="6" type="ORF">ATK36_3533</name>
</gene>
<proteinExistence type="inferred from homology"/>
<protein>
    <submittedName>
        <fullName evidence="6">ESAT-6 protein secretion system EspG family protein</fullName>
    </submittedName>
</protein>
<name>A0A2A9FAS3_9PSEU</name>
<evidence type="ECO:0000256" key="3">
    <source>
        <dbReference type="ARBA" id="ARBA00022490"/>
    </source>
</evidence>
<evidence type="ECO:0000256" key="5">
    <source>
        <dbReference type="SAM" id="MobiDB-lite"/>
    </source>
</evidence>
<comment type="caution">
    <text evidence="6">The sequence shown here is derived from an EMBL/GenBank/DDBJ whole genome shotgun (WGS) entry which is preliminary data.</text>
</comment>
<organism evidence="6 7">
    <name type="scientific">Amycolatopsis sulphurea</name>
    <dbReference type="NCBI Taxonomy" id="76022"/>
    <lineage>
        <taxon>Bacteria</taxon>
        <taxon>Bacillati</taxon>
        <taxon>Actinomycetota</taxon>
        <taxon>Actinomycetes</taxon>
        <taxon>Pseudonocardiales</taxon>
        <taxon>Pseudonocardiaceae</taxon>
        <taxon>Amycolatopsis</taxon>
    </lineage>
</organism>
<dbReference type="RefSeq" id="WP_098512522.1">
    <property type="nucleotide sequence ID" value="NZ_JBIAKZ010000043.1"/>
</dbReference>
<dbReference type="InterPro" id="IPR025734">
    <property type="entry name" value="EspG"/>
</dbReference>
<keyword evidence="4" id="KW-0143">Chaperone</keyword>
<evidence type="ECO:0000313" key="6">
    <source>
        <dbReference type="EMBL" id="PFG48444.1"/>
    </source>
</evidence>
<feature type="region of interest" description="Disordered" evidence="5">
    <location>
        <begin position="136"/>
        <end position="164"/>
    </location>
</feature>
<comment type="similarity">
    <text evidence="2">Belongs to the EspG family.</text>
</comment>
<dbReference type="Pfam" id="PF14011">
    <property type="entry name" value="ESX-1_EspG"/>
    <property type="match status" value="1"/>
</dbReference>
<evidence type="ECO:0000313" key="7">
    <source>
        <dbReference type="Proteomes" id="UP000243542"/>
    </source>
</evidence>
<dbReference type="AlphaFoldDB" id="A0A2A9FAS3"/>
<dbReference type="EMBL" id="PDJK01000002">
    <property type="protein sequence ID" value="PFG48444.1"/>
    <property type="molecule type" value="Genomic_DNA"/>
</dbReference>
<reference evidence="6 7" key="1">
    <citation type="submission" date="2017-10" db="EMBL/GenBank/DDBJ databases">
        <title>Sequencing the genomes of 1000 actinobacteria strains.</title>
        <authorList>
            <person name="Klenk H.-P."/>
        </authorList>
    </citation>
    <scope>NUCLEOTIDE SEQUENCE [LARGE SCALE GENOMIC DNA]</scope>
    <source>
        <strain evidence="6 7">DSM 46092</strain>
    </source>
</reference>
<evidence type="ECO:0000256" key="1">
    <source>
        <dbReference type="ARBA" id="ARBA00004496"/>
    </source>
</evidence>
<keyword evidence="3" id="KW-0963">Cytoplasm</keyword>
<sequence length="248" mass="27071">MLVLDRALVLPADCLPLAAELAGVSLPAALSPDPLWRDPEETRQYHDTAIQSLAEHGAWSHGRPREDFLQTMTVLCRGASELSATIESQPARRYRLVVAAAGTDAVLACHVPASGQVLLRPARPDALAEELISELPTLPPATGPAMSVPESDLRQASQGAPARRDVRRVLDVATLPRTGAGQITATTRDRLGRHRTSSDNTCTYYDTQHGRYLFSFSKEPGHDRYINVTPARPETMITQLHALLHNLH</sequence>
<accession>A0A2A9FAS3</accession>
<dbReference type="Proteomes" id="UP000243542">
    <property type="component" value="Unassembled WGS sequence"/>
</dbReference>
<keyword evidence="7" id="KW-1185">Reference proteome</keyword>
<evidence type="ECO:0000256" key="4">
    <source>
        <dbReference type="ARBA" id="ARBA00023186"/>
    </source>
</evidence>
<comment type="subcellular location">
    <subcellularLocation>
        <location evidence="1">Cytoplasm</location>
    </subcellularLocation>
</comment>